<dbReference type="InterPro" id="IPR059000">
    <property type="entry name" value="ATPase_P-type_domA"/>
</dbReference>
<feature type="transmembrane region" description="Helical" evidence="10">
    <location>
        <begin position="126"/>
        <end position="145"/>
    </location>
</feature>
<organism evidence="13 14">
    <name type="scientific">Rhodoglobus aureus</name>
    <dbReference type="NCBI Taxonomy" id="191497"/>
    <lineage>
        <taxon>Bacteria</taxon>
        <taxon>Bacillati</taxon>
        <taxon>Actinomycetota</taxon>
        <taxon>Actinomycetes</taxon>
        <taxon>Micrococcales</taxon>
        <taxon>Microbacteriaceae</taxon>
        <taxon>Rhodoglobus</taxon>
    </lineage>
</organism>
<dbReference type="InterPro" id="IPR036412">
    <property type="entry name" value="HAD-like_sf"/>
</dbReference>
<feature type="transmembrane region" description="Helical" evidence="10">
    <location>
        <begin position="197"/>
        <end position="217"/>
    </location>
</feature>
<dbReference type="Gene3D" id="2.70.150.10">
    <property type="entry name" value="Calcium-transporting ATPase, cytoplasmic transduction domain A"/>
    <property type="match status" value="1"/>
</dbReference>
<feature type="transmembrane region" description="Helical" evidence="10">
    <location>
        <begin position="723"/>
        <end position="742"/>
    </location>
</feature>
<dbReference type="InterPro" id="IPR036163">
    <property type="entry name" value="HMA_dom_sf"/>
</dbReference>
<protein>
    <submittedName>
        <fullName evidence="13">Heavy metal translocating P-type ATPase</fullName>
    </submittedName>
</protein>
<gene>
    <name evidence="13" type="ORF">GCM10009655_23950</name>
</gene>
<proteinExistence type="inferred from homology"/>
<dbReference type="SUPFAM" id="SSF81653">
    <property type="entry name" value="Calcium ATPase, transduction domain A"/>
    <property type="match status" value="1"/>
</dbReference>
<dbReference type="InterPro" id="IPR001757">
    <property type="entry name" value="P_typ_ATPase"/>
</dbReference>
<dbReference type="Proteomes" id="UP001500943">
    <property type="component" value="Unassembled WGS sequence"/>
</dbReference>
<dbReference type="Gene3D" id="3.30.70.100">
    <property type="match status" value="1"/>
</dbReference>
<dbReference type="Pfam" id="PF00122">
    <property type="entry name" value="E1-E2_ATPase"/>
    <property type="match status" value="1"/>
</dbReference>
<sequence length="833" mass="86960">MKGRTHAAAVTEAMAPPTAADPEPWLAGPPRLDEDGRAHLQLKLGGLHCSFCVSTIEKSLTRRAGVDTVAVSLAHEEGLVTYRPEVITPAEIVGTLCEVGYAVRDPRKTATFEEAEAELADERNRFLAGLGLTALALALMVFTWAGQPPTVTVDGRAFGYGPWILLGLALAMIFVVARPILTMGWQSARRGILNQHVLLEAGAFGGLLGGLLGLFVAPKTFPAGEFLATAVFITTYHLLSGFASSLIRNRSSQAVRRLLELQPDTALLVREGVESEVPVDEVRIGDHVRIRPGVRVPLDGRVLSGSSGVDESMVTGEPMPAEKREGEEVIGGSVNQTGTLTIEVTKVGEDSFLAQVARSIEQARALKPSIIQLVDRIIVVYVPTVLSAAVLAVLVWTLGAWAVTGHPDTPRAIFAALAVLVLGYPCALGMATPLAMARGGGQAAEQGILMRSGEAFQIFGEIRRVVLDKTGTLTVGKPTITDVVPAAGVTREEVLAAAATVELNSEHPLGRAIVDAAFDASLELGDLEEFFSETGQGVTAVSNGIPLSVGRPDWAAPEGLGALTSRRQQLEEEARTVVVVTRNGRLLGLVGIADEVKADAAEAVARLRRAGIEPMILTGDNARTAAAVGQQVGISDVRSGLLPGEKAQAIRELQAQGLRVMMVGDGINDAPALTQADIGVAIGAGTDIAIESADIVLVGPRLSALADARDIGVSSFRKTKQNLGVAFLFNGIGVPLAVTGVVGPVWAMIAMIASVSLVLANSFGARLSPAGIAALGRRLGGWSLDAVRGLSPRGLRRWAWTPRAAGIVVFVLAALVAGAVWGIALGAPVPGIS</sequence>
<evidence type="ECO:0000313" key="13">
    <source>
        <dbReference type="EMBL" id="GAA1224177.1"/>
    </source>
</evidence>
<dbReference type="PANTHER" id="PTHR43520:SF8">
    <property type="entry name" value="P-TYPE CU(+) TRANSPORTER"/>
    <property type="match status" value="1"/>
</dbReference>
<dbReference type="EMBL" id="BAAAKW010000056">
    <property type="protein sequence ID" value="GAA1224177.1"/>
    <property type="molecule type" value="Genomic_DNA"/>
</dbReference>
<dbReference type="InterPro" id="IPR044492">
    <property type="entry name" value="P_typ_ATPase_HD_dom"/>
</dbReference>
<keyword evidence="7" id="KW-1278">Translocase</keyword>
<dbReference type="SFLD" id="SFLDS00003">
    <property type="entry name" value="Haloacid_Dehalogenase"/>
    <property type="match status" value="1"/>
</dbReference>
<keyword evidence="10" id="KW-1003">Cell membrane</keyword>
<dbReference type="PANTHER" id="PTHR43520">
    <property type="entry name" value="ATP7, ISOFORM B"/>
    <property type="match status" value="1"/>
</dbReference>
<dbReference type="NCBIfam" id="TIGR01511">
    <property type="entry name" value="ATPase-IB1_Cu"/>
    <property type="match status" value="1"/>
</dbReference>
<reference evidence="14" key="1">
    <citation type="journal article" date="2019" name="Int. J. Syst. Evol. Microbiol.">
        <title>The Global Catalogue of Microorganisms (GCM) 10K type strain sequencing project: providing services to taxonomists for standard genome sequencing and annotation.</title>
        <authorList>
            <consortium name="The Broad Institute Genomics Platform"/>
            <consortium name="The Broad Institute Genome Sequencing Center for Infectious Disease"/>
            <person name="Wu L."/>
            <person name="Ma J."/>
        </authorList>
    </citation>
    <scope>NUCLEOTIDE SEQUENCE [LARGE SCALE GENOMIC DNA]</scope>
    <source>
        <strain evidence="14">JCM 12762</strain>
    </source>
</reference>
<evidence type="ECO:0000256" key="3">
    <source>
        <dbReference type="ARBA" id="ARBA00022692"/>
    </source>
</evidence>
<evidence type="ECO:0000256" key="1">
    <source>
        <dbReference type="ARBA" id="ARBA00004651"/>
    </source>
</evidence>
<evidence type="ECO:0000256" key="4">
    <source>
        <dbReference type="ARBA" id="ARBA00022723"/>
    </source>
</evidence>
<dbReference type="RefSeq" id="WP_343926157.1">
    <property type="nucleotide sequence ID" value="NZ_BAAAKW010000056.1"/>
</dbReference>
<dbReference type="NCBIfam" id="TIGR01525">
    <property type="entry name" value="ATPase-IB_hvy"/>
    <property type="match status" value="1"/>
</dbReference>
<dbReference type="PRINTS" id="PR00120">
    <property type="entry name" value="HATPASE"/>
</dbReference>
<feature type="transmembrane region" description="Helical" evidence="10">
    <location>
        <begin position="748"/>
        <end position="768"/>
    </location>
</feature>
<dbReference type="PROSITE" id="PS00154">
    <property type="entry name" value="ATPASE_E1_E2"/>
    <property type="match status" value="1"/>
</dbReference>
<dbReference type="InterPro" id="IPR023214">
    <property type="entry name" value="HAD_sf"/>
</dbReference>
<dbReference type="SUPFAM" id="SSF81665">
    <property type="entry name" value="Calcium ATPase, transmembrane domain M"/>
    <property type="match status" value="1"/>
</dbReference>
<dbReference type="SFLD" id="SFLDF00027">
    <property type="entry name" value="p-type_atpase"/>
    <property type="match status" value="1"/>
</dbReference>
<feature type="transmembrane region" description="Helical" evidence="10">
    <location>
        <begin position="377"/>
        <end position="401"/>
    </location>
</feature>
<feature type="transmembrane region" description="Helical" evidence="10">
    <location>
        <begin position="413"/>
        <end position="436"/>
    </location>
</feature>
<dbReference type="Pfam" id="PF00403">
    <property type="entry name" value="HMA"/>
    <property type="match status" value="1"/>
</dbReference>
<dbReference type="Gene3D" id="3.40.1110.10">
    <property type="entry name" value="Calcium-transporting ATPase, cytoplasmic domain N"/>
    <property type="match status" value="1"/>
</dbReference>
<evidence type="ECO:0000256" key="8">
    <source>
        <dbReference type="ARBA" id="ARBA00022989"/>
    </source>
</evidence>
<dbReference type="InterPro" id="IPR008250">
    <property type="entry name" value="ATPase_P-typ_transduc_dom_A_sf"/>
</dbReference>
<dbReference type="InterPro" id="IPR006121">
    <property type="entry name" value="HMA_dom"/>
</dbReference>
<evidence type="ECO:0000256" key="6">
    <source>
        <dbReference type="ARBA" id="ARBA00022840"/>
    </source>
</evidence>
<comment type="similarity">
    <text evidence="2 10">Belongs to the cation transport ATPase (P-type) (TC 3.A.3) family. Type IB subfamily.</text>
</comment>
<evidence type="ECO:0000256" key="10">
    <source>
        <dbReference type="RuleBase" id="RU362081"/>
    </source>
</evidence>
<feature type="transmembrane region" description="Helical" evidence="10">
    <location>
        <begin position="804"/>
        <end position="827"/>
    </location>
</feature>
<keyword evidence="9 10" id="KW-0472">Membrane</keyword>
<feature type="transmembrane region" description="Helical" evidence="10">
    <location>
        <begin position="223"/>
        <end position="247"/>
    </location>
</feature>
<dbReference type="Pfam" id="PF00702">
    <property type="entry name" value="Hydrolase"/>
    <property type="match status" value="1"/>
</dbReference>
<keyword evidence="5 10" id="KW-0547">Nucleotide-binding</keyword>
<keyword evidence="8 10" id="KW-1133">Transmembrane helix</keyword>
<dbReference type="NCBIfam" id="TIGR01494">
    <property type="entry name" value="ATPase_P-type"/>
    <property type="match status" value="1"/>
</dbReference>
<dbReference type="SUPFAM" id="SSF56784">
    <property type="entry name" value="HAD-like"/>
    <property type="match status" value="1"/>
</dbReference>
<evidence type="ECO:0000259" key="12">
    <source>
        <dbReference type="PROSITE" id="PS50846"/>
    </source>
</evidence>
<dbReference type="SUPFAM" id="SSF55008">
    <property type="entry name" value="HMA, heavy metal-associated domain"/>
    <property type="match status" value="1"/>
</dbReference>
<evidence type="ECO:0000256" key="2">
    <source>
        <dbReference type="ARBA" id="ARBA00006024"/>
    </source>
</evidence>
<evidence type="ECO:0000256" key="5">
    <source>
        <dbReference type="ARBA" id="ARBA00022741"/>
    </source>
</evidence>
<keyword evidence="3 10" id="KW-0812">Transmembrane</keyword>
<evidence type="ECO:0000256" key="7">
    <source>
        <dbReference type="ARBA" id="ARBA00022967"/>
    </source>
</evidence>
<dbReference type="SFLD" id="SFLDG00002">
    <property type="entry name" value="C1.7:_P-type_atpase_like"/>
    <property type="match status" value="1"/>
</dbReference>
<dbReference type="Gene3D" id="3.40.50.1000">
    <property type="entry name" value="HAD superfamily/HAD-like"/>
    <property type="match status" value="1"/>
</dbReference>
<name>A0ABP4GKF3_9MICO</name>
<feature type="region of interest" description="Disordered" evidence="11">
    <location>
        <begin position="1"/>
        <end position="28"/>
    </location>
</feature>
<dbReference type="PROSITE" id="PS50846">
    <property type="entry name" value="HMA_2"/>
    <property type="match status" value="1"/>
</dbReference>
<dbReference type="CDD" id="cd00371">
    <property type="entry name" value="HMA"/>
    <property type="match status" value="1"/>
</dbReference>
<accession>A0ABP4GKF3</accession>
<feature type="transmembrane region" description="Helical" evidence="10">
    <location>
        <begin position="157"/>
        <end position="177"/>
    </location>
</feature>
<dbReference type="InterPro" id="IPR023298">
    <property type="entry name" value="ATPase_P-typ_TM_dom_sf"/>
</dbReference>
<keyword evidence="4 10" id="KW-0479">Metal-binding</keyword>
<feature type="domain" description="HMA" evidence="12">
    <location>
        <begin position="38"/>
        <end position="104"/>
    </location>
</feature>
<keyword evidence="6 10" id="KW-0067">ATP-binding</keyword>
<dbReference type="InterPro" id="IPR023299">
    <property type="entry name" value="ATPase_P-typ_cyto_dom_N"/>
</dbReference>
<dbReference type="InterPro" id="IPR027256">
    <property type="entry name" value="P-typ_ATPase_IB"/>
</dbReference>
<evidence type="ECO:0000256" key="9">
    <source>
        <dbReference type="ARBA" id="ARBA00023136"/>
    </source>
</evidence>
<dbReference type="InterPro" id="IPR018303">
    <property type="entry name" value="ATPase_P-typ_P_site"/>
</dbReference>
<dbReference type="PRINTS" id="PR00119">
    <property type="entry name" value="CATATPASE"/>
</dbReference>
<keyword evidence="14" id="KW-1185">Reference proteome</keyword>
<evidence type="ECO:0000313" key="14">
    <source>
        <dbReference type="Proteomes" id="UP001500943"/>
    </source>
</evidence>
<comment type="caution">
    <text evidence="13">The sequence shown here is derived from an EMBL/GenBank/DDBJ whole genome shotgun (WGS) entry which is preliminary data.</text>
</comment>
<feature type="region of interest" description="Disordered" evidence="11">
    <location>
        <begin position="309"/>
        <end position="328"/>
    </location>
</feature>
<comment type="subcellular location">
    <subcellularLocation>
        <location evidence="1">Cell membrane</location>
        <topology evidence="1">Multi-pass membrane protein</topology>
    </subcellularLocation>
</comment>
<evidence type="ECO:0000256" key="11">
    <source>
        <dbReference type="SAM" id="MobiDB-lite"/>
    </source>
</evidence>